<dbReference type="InterPro" id="IPR036390">
    <property type="entry name" value="WH_DNA-bd_sf"/>
</dbReference>
<proteinExistence type="predicted"/>
<gene>
    <name evidence="2" type="ORF">F4561_003452</name>
</gene>
<dbReference type="RefSeq" id="WP_184580194.1">
    <property type="nucleotide sequence ID" value="NZ_JACHJT010000001.1"/>
</dbReference>
<dbReference type="Pfam" id="PF12802">
    <property type="entry name" value="MarR_2"/>
    <property type="match status" value="1"/>
</dbReference>
<dbReference type="GO" id="GO:0003700">
    <property type="term" value="F:DNA-binding transcription factor activity"/>
    <property type="evidence" value="ECO:0007669"/>
    <property type="project" value="InterPro"/>
</dbReference>
<protein>
    <submittedName>
        <fullName evidence="2">DNA-binding MarR family transcriptional regulator</fullName>
    </submittedName>
</protein>
<dbReference type="GO" id="GO:0003677">
    <property type="term" value="F:DNA binding"/>
    <property type="evidence" value="ECO:0007669"/>
    <property type="project" value="UniProtKB-KW"/>
</dbReference>
<dbReference type="PRINTS" id="PR00598">
    <property type="entry name" value="HTHMARR"/>
</dbReference>
<dbReference type="AlphaFoldDB" id="A0A7W7RIQ7"/>
<dbReference type="SMART" id="SM00347">
    <property type="entry name" value="HTH_MARR"/>
    <property type="match status" value="1"/>
</dbReference>
<dbReference type="Proteomes" id="UP000523007">
    <property type="component" value="Unassembled WGS sequence"/>
</dbReference>
<evidence type="ECO:0000313" key="3">
    <source>
        <dbReference type="Proteomes" id="UP000523007"/>
    </source>
</evidence>
<organism evidence="2 3">
    <name type="scientific">Lipingzhangella halophila</name>
    <dbReference type="NCBI Taxonomy" id="1783352"/>
    <lineage>
        <taxon>Bacteria</taxon>
        <taxon>Bacillati</taxon>
        <taxon>Actinomycetota</taxon>
        <taxon>Actinomycetes</taxon>
        <taxon>Streptosporangiales</taxon>
        <taxon>Nocardiopsidaceae</taxon>
        <taxon>Lipingzhangella</taxon>
    </lineage>
</organism>
<dbReference type="EMBL" id="JACHJT010000001">
    <property type="protein sequence ID" value="MBB4932632.1"/>
    <property type="molecule type" value="Genomic_DNA"/>
</dbReference>
<dbReference type="InterPro" id="IPR000835">
    <property type="entry name" value="HTH_MarR-typ"/>
</dbReference>
<keyword evidence="3" id="KW-1185">Reference proteome</keyword>
<dbReference type="InterPro" id="IPR036388">
    <property type="entry name" value="WH-like_DNA-bd_sf"/>
</dbReference>
<reference evidence="2 3" key="1">
    <citation type="submission" date="2020-08" db="EMBL/GenBank/DDBJ databases">
        <title>Sequencing the genomes of 1000 actinobacteria strains.</title>
        <authorList>
            <person name="Klenk H.-P."/>
        </authorList>
    </citation>
    <scope>NUCLEOTIDE SEQUENCE [LARGE SCALE GENOMIC DNA]</scope>
    <source>
        <strain evidence="2 3">DSM 102030</strain>
    </source>
</reference>
<dbReference type="InterPro" id="IPR039422">
    <property type="entry name" value="MarR/SlyA-like"/>
</dbReference>
<dbReference type="PANTHER" id="PTHR33164:SF99">
    <property type="entry name" value="MARR FAMILY REGULATORY PROTEIN"/>
    <property type="match status" value="1"/>
</dbReference>
<comment type="caution">
    <text evidence="2">The sequence shown here is derived from an EMBL/GenBank/DDBJ whole genome shotgun (WGS) entry which is preliminary data.</text>
</comment>
<sequence>MSATETTGDGEPRWLSAEEQRAWRPFAALLLQLPAALDADLQDDAGLTHFEYLVLASLSEAPEETVRMSELAVIVNGSQSRLSHVVGRLERRDWVRREPCPDDGRATNAVLTKEGRAKVEASAPGHVEAVRRRVFDALTPEQVAQLRDIARSVHGRLAPERRRGIFAG</sequence>
<dbReference type="GO" id="GO:0006950">
    <property type="term" value="P:response to stress"/>
    <property type="evidence" value="ECO:0007669"/>
    <property type="project" value="TreeGrafter"/>
</dbReference>
<dbReference type="Gene3D" id="1.10.10.10">
    <property type="entry name" value="Winged helix-like DNA-binding domain superfamily/Winged helix DNA-binding domain"/>
    <property type="match status" value="1"/>
</dbReference>
<dbReference type="SUPFAM" id="SSF46785">
    <property type="entry name" value="Winged helix' DNA-binding domain"/>
    <property type="match status" value="1"/>
</dbReference>
<dbReference type="PANTHER" id="PTHR33164">
    <property type="entry name" value="TRANSCRIPTIONAL REGULATOR, MARR FAMILY"/>
    <property type="match status" value="1"/>
</dbReference>
<keyword evidence="2" id="KW-0238">DNA-binding</keyword>
<accession>A0A7W7RIQ7</accession>
<feature type="domain" description="HTH marR-type" evidence="1">
    <location>
        <begin position="23"/>
        <end position="155"/>
    </location>
</feature>
<evidence type="ECO:0000313" key="2">
    <source>
        <dbReference type="EMBL" id="MBB4932632.1"/>
    </source>
</evidence>
<dbReference type="PROSITE" id="PS50995">
    <property type="entry name" value="HTH_MARR_2"/>
    <property type="match status" value="1"/>
</dbReference>
<name>A0A7W7RIQ7_9ACTN</name>
<evidence type="ECO:0000259" key="1">
    <source>
        <dbReference type="PROSITE" id="PS50995"/>
    </source>
</evidence>